<evidence type="ECO:0000313" key="3">
    <source>
        <dbReference type="Proteomes" id="UP001621714"/>
    </source>
</evidence>
<sequence length="810" mass="92665">MPVSVAEWLKPFQGVSLDDRKHAEILAECQLMHLADAYVFFMRCWQRGEAGALVRGIQVLEALSGLGWISTEEAAAWRAHWIGRLQHHYPSAEDFLAALALSDVASAPLKAWAQERVEADFPDWMAEIEAVSEAPLQVRKTPLGYALAARASSFPIFQQALDDPQRLRQAFWPDVEATLQEYWQVDSAETCRQLLYWLAGQGQRYAWQLDHQWLQEASAEERQTWQEELPDGMEGYAEQMLNALALPELDIGAWDWVRMADLALAGYMAGYLSASEWRSFALVALWLLRRRYASWEAIHQSYLLGYRFWRTQSQLNLSPEIEESWQLLLEVAFSPQRQLNWQALEVDHPDFRDALQLFSAGLEAGPLLVSLLASVRDDACVLTGLGSELPEEREQEAKEFLLAHLEVDLEEGLRNALTRFWQPGRVHHYDQLALNCRTGVAPSLPANLGAVAEVWQAWHQQQPLLAGLVQHPAAIVMAEKYAFYLLKAQESGLFASSEVEHLTLAIQDYLSWHYPKAESLLAAWQAWDEVLCLQGDERPLAAELAWHRQDPGSLFHFVDWKRPPARLVEPGRPVSETELALLNLVGPLTGIHWSWPERLPSEPAQELRQLLQETHLFHSPEDLKDYLQHLYAAGDRQEYLVAFSIFTLHPERLDQELELQEQDEARDEEQETYYQRLLRVKHNTLGVNDVDLCAWDLVQLIDLAVAGYQLGWLNQQELAEWLEKTQQLLTRSYHGWSDFAGALLAGYNFFMNEGPQRGELLEVFSQRLLGLLIAVPPQAGLWSTLHWPGAPARRWQDTSHSHLPPKKRLH</sequence>
<keyword evidence="3" id="KW-1185">Reference proteome</keyword>
<comment type="caution">
    <text evidence="2">The sequence shown here is derived from an EMBL/GenBank/DDBJ whole genome shotgun (WGS) entry which is preliminary data.</text>
</comment>
<evidence type="ECO:0000313" key="2">
    <source>
        <dbReference type="EMBL" id="MFK7161237.1"/>
    </source>
</evidence>
<protein>
    <submittedName>
        <fullName evidence="2">YbeU/YbeR family protein</fullName>
    </submittedName>
</protein>
<name>A0ABW8PY69_9GAMM</name>
<dbReference type="Proteomes" id="UP001621714">
    <property type="component" value="Unassembled WGS sequence"/>
</dbReference>
<dbReference type="Pfam" id="PF06889">
    <property type="entry name" value="DUF1266"/>
    <property type="match status" value="2"/>
</dbReference>
<organism evidence="2 3">
    <name type="scientific">Marinospirillum alkalitolerans</name>
    <dbReference type="NCBI Taxonomy" id="3123374"/>
    <lineage>
        <taxon>Bacteria</taxon>
        <taxon>Pseudomonadati</taxon>
        <taxon>Pseudomonadota</taxon>
        <taxon>Gammaproteobacteria</taxon>
        <taxon>Oceanospirillales</taxon>
        <taxon>Oceanospirillaceae</taxon>
        <taxon>Marinospirillum</taxon>
    </lineage>
</organism>
<gene>
    <name evidence="2" type="ORF">V6U78_09340</name>
</gene>
<proteinExistence type="predicted"/>
<dbReference type="RefSeq" id="WP_405339737.1">
    <property type="nucleotide sequence ID" value="NZ_JBANFI010000005.1"/>
</dbReference>
<evidence type="ECO:0000259" key="1">
    <source>
        <dbReference type="Pfam" id="PF06889"/>
    </source>
</evidence>
<feature type="domain" description="DUF1266" evidence="1">
    <location>
        <begin position="619"/>
        <end position="757"/>
    </location>
</feature>
<accession>A0ABW8PY69</accession>
<dbReference type="EMBL" id="JBANFI010000005">
    <property type="protein sequence ID" value="MFK7161237.1"/>
    <property type="molecule type" value="Genomic_DNA"/>
</dbReference>
<reference evidence="2 3" key="1">
    <citation type="submission" date="2024-02" db="EMBL/GenBank/DDBJ databases">
        <title>Marinospirillum sp. MEB 164 isolated from Lonar lake sediment.</title>
        <authorList>
            <person name="Joshi A."/>
            <person name="Thite S."/>
        </authorList>
    </citation>
    <scope>NUCLEOTIDE SEQUENCE [LARGE SCALE GENOMIC DNA]</scope>
    <source>
        <strain evidence="2 3">MEB164</strain>
    </source>
</reference>
<dbReference type="InterPro" id="IPR009677">
    <property type="entry name" value="DUF1266"/>
</dbReference>
<feature type="domain" description="DUF1266" evidence="1">
    <location>
        <begin position="179"/>
        <end position="341"/>
    </location>
</feature>